<dbReference type="PANTHER" id="PTHR47792:SF1">
    <property type="entry name" value="PROTEIN SOK2-RELATED"/>
    <property type="match status" value="1"/>
</dbReference>
<feature type="region of interest" description="Disordered" evidence="5">
    <location>
        <begin position="1"/>
        <end position="38"/>
    </location>
</feature>
<dbReference type="Pfam" id="PF04383">
    <property type="entry name" value="KilA-N"/>
    <property type="match status" value="1"/>
</dbReference>
<feature type="domain" description="HTH APSES-type" evidence="6">
    <location>
        <begin position="138"/>
        <end position="244"/>
    </location>
</feature>
<feature type="compositionally biased region" description="Basic residues" evidence="5">
    <location>
        <begin position="22"/>
        <end position="36"/>
    </location>
</feature>
<comment type="similarity">
    <text evidence="1">Belongs to the EFG1/PHD1/stuA family.</text>
</comment>
<feature type="region of interest" description="Disordered" evidence="5">
    <location>
        <begin position="252"/>
        <end position="275"/>
    </location>
</feature>
<evidence type="ECO:0000256" key="3">
    <source>
        <dbReference type="ARBA" id="ARBA00023125"/>
    </source>
</evidence>
<evidence type="ECO:0000256" key="1">
    <source>
        <dbReference type="ARBA" id="ARBA00007247"/>
    </source>
</evidence>
<evidence type="ECO:0000256" key="2">
    <source>
        <dbReference type="ARBA" id="ARBA00023015"/>
    </source>
</evidence>
<comment type="caution">
    <text evidence="7">The sequence shown here is derived from an EMBL/GenBank/DDBJ whole genome shotgun (WGS) entry which is preliminary data.</text>
</comment>
<evidence type="ECO:0000256" key="4">
    <source>
        <dbReference type="ARBA" id="ARBA00023163"/>
    </source>
</evidence>
<protein>
    <recommendedName>
        <fullName evidence="6">HTH APSES-type domain-containing protein</fullName>
    </recommendedName>
</protein>
<sequence>MNGVFQQQPPLGDEGSPYQRTYRSHHPSHHTQRAHHYYSPYSPHYAPFQWHTQQHLPESQQWQQLSHYTTSPNPAPGGLVATSDYFHVYGQQPHPHSGLESTSQSAHSGAINPIMTPGPTDQPLQTYAPINPPQITPKLTTTVWDDENTMCYQVEVNGICVARRNDNQMVNGTKLLNVVGMSRGKRDGILKNEKGRVVVKVGAMHLKGVWIPLVRARDLSQHFKISELLHPLLSDDLDYYIYNPQYPATNAQYPPTKVPKALPAPESSQGSFSTC</sequence>
<organism evidence="7 8">
    <name type="scientific">Bifiguratus adelaidae</name>
    <dbReference type="NCBI Taxonomy" id="1938954"/>
    <lineage>
        <taxon>Eukaryota</taxon>
        <taxon>Fungi</taxon>
        <taxon>Fungi incertae sedis</taxon>
        <taxon>Mucoromycota</taxon>
        <taxon>Mucoromycotina</taxon>
        <taxon>Endogonomycetes</taxon>
        <taxon>Endogonales</taxon>
        <taxon>Endogonales incertae sedis</taxon>
        <taxon>Bifiguratus</taxon>
    </lineage>
</organism>
<dbReference type="Gene3D" id="3.10.260.10">
    <property type="entry name" value="Transcription regulator HTH, APSES-type DNA-binding domain"/>
    <property type="match status" value="1"/>
</dbReference>
<dbReference type="GO" id="GO:0005634">
    <property type="term" value="C:nucleus"/>
    <property type="evidence" value="ECO:0007669"/>
    <property type="project" value="TreeGrafter"/>
</dbReference>
<evidence type="ECO:0000259" key="6">
    <source>
        <dbReference type="PROSITE" id="PS51299"/>
    </source>
</evidence>
<dbReference type="InterPro" id="IPR018004">
    <property type="entry name" value="KilA/APSES_HTH"/>
</dbReference>
<dbReference type="InterPro" id="IPR029790">
    <property type="entry name" value="EFG1/Phd1/StuA"/>
</dbReference>
<evidence type="ECO:0000313" key="8">
    <source>
        <dbReference type="Proteomes" id="UP000242875"/>
    </source>
</evidence>
<name>A0A261Y5Q1_9FUNG</name>
<dbReference type="SMART" id="SM01252">
    <property type="entry name" value="KilA-N"/>
    <property type="match status" value="1"/>
</dbReference>
<accession>A0A261Y5Q1</accession>
<dbReference type="OrthoDB" id="5407653at2759"/>
<feature type="compositionally biased region" description="Polar residues" evidence="5">
    <location>
        <begin position="266"/>
        <end position="275"/>
    </location>
</feature>
<keyword evidence="4" id="KW-0804">Transcription</keyword>
<feature type="region of interest" description="Disordered" evidence="5">
    <location>
        <begin position="92"/>
        <end position="132"/>
    </location>
</feature>
<keyword evidence="2" id="KW-0805">Transcription regulation</keyword>
<dbReference type="GO" id="GO:0003700">
    <property type="term" value="F:DNA-binding transcription factor activity"/>
    <property type="evidence" value="ECO:0007669"/>
    <property type="project" value="TreeGrafter"/>
</dbReference>
<dbReference type="Proteomes" id="UP000242875">
    <property type="component" value="Unassembled WGS sequence"/>
</dbReference>
<keyword evidence="8" id="KW-1185">Reference proteome</keyword>
<reference evidence="7 8" key="1">
    <citation type="journal article" date="2017" name="Mycologia">
        <title>Bifiguratus adelaidae, gen. et sp. nov., a new member of Mucoromycotina in endophytic and soil-dwelling habitats.</title>
        <authorList>
            <person name="Torres-Cruz T.J."/>
            <person name="Billingsley Tobias T.L."/>
            <person name="Almatruk M."/>
            <person name="Hesse C."/>
            <person name="Kuske C.R."/>
            <person name="Desiro A."/>
            <person name="Benucci G.M."/>
            <person name="Bonito G."/>
            <person name="Stajich J.E."/>
            <person name="Dunlap C."/>
            <person name="Arnold A.E."/>
            <person name="Porras-Alfaro A."/>
        </authorList>
    </citation>
    <scope>NUCLEOTIDE SEQUENCE [LARGE SCALE GENOMIC DNA]</scope>
    <source>
        <strain evidence="7 8">AZ0501</strain>
    </source>
</reference>
<dbReference type="GO" id="GO:0045944">
    <property type="term" value="P:positive regulation of transcription by RNA polymerase II"/>
    <property type="evidence" value="ECO:0007669"/>
    <property type="project" value="TreeGrafter"/>
</dbReference>
<evidence type="ECO:0000256" key="5">
    <source>
        <dbReference type="SAM" id="MobiDB-lite"/>
    </source>
</evidence>
<dbReference type="SUPFAM" id="SSF54616">
    <property type="entry name" value="DNA-binding domain of Mlu1-box binding protein MBP1"/>
    <property type="match status" value="1"/>
</dbReference>
<dbReference type="GO" id="GO:0043565">
    <property type="term" value="F:sequence-specific DNA binding"/>
    <property type="evidence" value="ECO:0007669"/>
    <property type="project" value="TreeGrafter"/>
</dbReference>
<dbReference type="AlphaFoldDB" id="A0A261Y5Q1"/>
<dbReference type="PROSITE" id="PS51299">
    <property type="entry name" value="HTH_APSES"/>
    <property type="match status" value="1"/>
</dbReference>
<dbReference type="InterPro" id="IPR036887">
    <property type="entry name" value="HTH_APSES_sf"/>
</dbReference>
<dbReference type="PANTHER" id="PTHR47792">
    <property type="entry name" value="PROTEIN SOK2-RELATED"/>
    <property type="match status" value="1"/>
</dbReference>
<proteinExistence type="inferred from homology"/>
<gene>
    <name evidence="7" type="ORF">BZG36_00896</name>
</gene>
<dbReference type="InterPro" id="IPR003163">
    <property type="entry name" value="Tscrpt_reg_HTH_APSES-type"/>
</dbReference>
<evidence type="ECO:0000313" key="7">
    <source>
        <dbReference type="EMBL" id="OZJ05898.1"/>
    </source>
</evidence>
<keyword evidence="3" id="KW-0238">DNA-binding</keyword>
<dbReference type="EMBL" id="MVBO01000009">
    <property type="protein sequence ID" value="OZJ05898.1"/>
    <property type="molecule type" value="Genomic_DNA"/>
</dbReference>